<gene>
    <name evidence="2" type="ORF">CFOL_v3_34612</name>
</gene>
<dbReference type="AlphaFoldDB" id="A0A1Q3DFX9"/>
<dbReference type="EMBL" id="BDDD01007103">
    <property type="protein sequence ID" value="GAV91213.1"/>
    <property type="molecule type" value="Genomic_DNA"/>
</dbReference>
<protein>
    <recommendedName>
        <fullName evidence="1">Integrase zinc-binding domain-containing protein</fullName>
    </recommendedName>
</protein>
<proteinExistence type="predicted"/>
<dbReference type="OrthoDB" id="1430228at2759"/>
<reference evidence="3" key="1">
    <citation type="submission" date="2016-04" db="EMBL/GenBank/DDBJ databases">
        <title>Cephalotus genome sequencing.</title>
        <authorList>
            <person name="Fukushima K."/>
            <person name="Hasebe M."/>
            <person name="Fang X."/>
        </authorList>
    </citation>
    <scope>NUCLEOTIDE SEQUENCE [LARGE SCALE GENOMIC DNA]</scope>
    <source>
        <strain evidence="3">cv. St1</strain>
    </source>
</reference>
<sequence>MAKYLTYFQSLKSTFQILRVLKVPKAENARADQLSKLATAEELQGNKTVLMDYLDRPTISEVDVMDIDAPLETNWTTPFINWLRNGILPEDPIKARKLVYRENRYQLRDGILCKRSFSYPWLRCMTPLEADYTLREVHEGVCGNHAGGRTLSHKLLRQGYFWPTMHQDAIDFVRKCDRC</sequence>
<dbReference type="InParanoid" id="A0A1Q3DFX9"/>
<dbReference type="PANTHER" id="PTHR48475">
    <property type="entry name" value="RIBONUCLEASE H"/>
    <property type="match status" value="1"/>
</dbReference>
<name>A0A1Q3DFX9_CEPFO</name>
<organism evidence="2 3">
    <name type="scientific">Cephalotus follicularis</name>
    <name type="common">Albany pitcher plant</name>
    <dbReference type="NCBI Taxonomy" id="3775"/>
    <lineage>
        <taxon>Eukaryota</taxon>
        <taxon>Viridiplantae</taxon>
        <taxon>Streptophyta</taxon>
        <taxon>Embryophyta</taxon>
        <taxon>Tracheophyta</taxon>
        <taxon>Spermatophyta</taxon>
        <taxon>Magnoliopsida</taxon>
        <taxon>eudicotyledons</taxon>
        <taxon>Gunneridae</taxon>
        <taxon>Pentapetalae</taxon>
        <taxon>rosids</taxon>
        <taxon>fabids</taxon>
        <taxon>Oxalidales</taxon>
        <taxon>Cephalotaceae</taxon>
        <taxon>Cephalotus</taxon>
    </lineage>
</organism>
<keyword evidence="3" id="KW-1185">Reference proteome</keyword>
<dbReference type="InterPro" id="IPR041588">
    <property type="entry name" value="Integrase_H2C2"/>
</dbReference>
<dbReference type="PANTHER" id="PTHR48475:SF2">
    <property type="entry name" value="RIBONUCLEASE H"/>
    <property type="match status" value="1"/>
</dbReference>
<evidence type="ECO:0000313" key="2">
    <source>
        <dbReference type="EMBL" id="GAV91213.1"/>
    </source>
</evidence>
<dbReference type="Pfam" id="PF17921">
    <property type="entry name" value="Integrase_H2C2"/>
    <property type="match status" value="1"/>
</dbReference>
<accession>A0A1Q3DFX9</accession>
<evidence type="ECO:0000259" key="1">
    <source>
        <dbReference type="Pfam" id="PF17921"/>
    </source>
</evidence>
<comment type="caution">
    <text evidence="2">The sequence shown here is derived from an EMBL/GenBank/DDBJ whole genome shotgun (WGS) entry which is preliminary data.</text>
</comment>
<dbReference type="Proteomes" id="UP000187406">
    <property type="component" value="Unassembled WGS sequence"/>
</dbReference>
<evidence type="ECO:0000313" key="3">
    <source>
        <dbReference type="Proteomes" id="UP000187406"/>
    </source>
</evidence>
<dbReference type="Gene3D" id="1.10.340.70">
    <property type="match status" value="1"/>
</dbReference>
<feature type="domain" description="Integrase zinc-binding" evidence="1">
    <location>
        <begin position="134"/>
        <end position="179"/>
    </location>
</feature>